<evidence type="ECO:0000313" key="2">
    <source>
        <dbReference type="Proteomes" id="UP000265520"/>
    </source>
</evidence>
<dbReference type="Gene3D" id="3.30.420.10">
    <property type="entry name" value="Ribonuclease H-like superfamily/Ribonuclease H"/>
    <property type="match status" value="1"/>
</dbReference>
<reference evidence="1 2" key="1">
    <citation type="journal article" date="2018" name="Front. Plant Sci.">
        <title>Red Clover (Trifolium pratense) and Zigzag Clover (T. medium) - A Picture of Genomic Similarities and Differences.</title>
        <authorList>
            <person name="Dluhosova J."/>
            <person name="Istvanek J."/>
            <person name="Nedelnik J."/>
            <person name="Repkova J."/>
        </authorList>
    </citation>
    <scope>NUCLEOTIDE SEQUENCE [LARGE SCALE GENOMIC DNA]</scope>
    <source>
        <strain evidence="2">cv. 10/8</strain>
        <tissue evidence="1">Leaf</tissue>
    </source>
</reference>
<organism evidence="1 2">
    <name type="scientific">Trifolium medium</name>
    <dbReference type="NCBI Taxonomy" id="97028"/>
    <lineage>
        <taxon>Eukaryota</taxon>
        <taxon>Viridiplantae</taxon>
        <taxon>Streptophyta</taxon>
        <taxon>Embryophyta</taxon>
        <taxon>Tracheophyta</taxon>
        <taxon>Spermatophyta</taxon>
        <taxon>Magnoliopsida</taxon>
        <taxon>eudicotyledons</taxon>
        <taxon>Gunneridae</taxon>
        <taxon>Pentapetalae</taxon>
        <taxon>rosids</taxon>
        <taxon>fabids</taxon>
        <taxon>Fabales</taxon>
        <taxon>Fabaceae</taxon>
        <taxon>Papilionoideae</taxon>
        <taxon>50 kb inversion clade</taxon>
        <taxon>NPAAA clade</taxon>
        <taxon>Hologalegina</taxon>
        <taxon>IRL clade</taxon>
        <taxon>Trifolieae</taxon>
        <taxon>Trifolium</taxon>
    </lineage>
</organism>
<keyword evidence="2" id="KW-1185">Reference proteome</keyword>
<dbReference type="CDD" id="cd06222">
    <property type="entry name" value="RNase_H_like"/>
    <property type="match status" value="1"/>
</dbReference>
<accession>A0A392UYM4</accession>
<dbReference type="InterPro" id="IPR036397">
    <property type="entry name" value="RNaseH_sf"/>
</dbReference>
<sequence>MILNVDGCSIGNPGVSGFGGLIRNSDGAWVHGFYGNLGVTNILHAELM</sequence>
<dbReference type="AlphaFoldDB" id="A0A392UYM4"/>
<dbReference type="GO" id="GO:0003676">
    <property type="term" value="F:nucleic acid binding"/>
    <property type="evidence" value="ECO:0007669"/>
    <property type="project" value="InterPro"/>
</dbReference>
<dbReference type="SUPFAM" id="SSF53098">
    <property type="entry name" value="Ribonuclease H-like"/>
    <property type="match status" value="1"/>
</dbReference>
<dbReference type="InterPro" id="IPR012337">
    <property type="entry name" value="RNaseH-like_sf"/>
</dbReference>
<protein>
    <submittedName>
        <fullName evidence="1">Ribonuclease H protein</fullName>
    </submittedName>
</protein>
<dbReference type="InterPro" id="IPR044730">
    <property type="entry name" value="RNase_H-like_dom_plant"/>
</dbReference>
<dbReference type="EMBL" id="LXQA010992356">
    <property type="protein sequence ID" value="MCI80293.1"/>
    <property type="molecule type" value="Genomic_DNA"/>
</dbReference>
<name>A0A392UYM4_9FABA</name>
<proteinExistence type="predicted"/>
<feature type="non-terminal residue" evidence="1">
    <location>
        <position position="48"/>
    </location>
</feature>
<evidence type="ECO:0000313" key="1">
    <source>
        <dbReference type="EMBL" id="MCI80293.1"/>
    </source>
</evidence>
<dbReference type="Proteomes" id="UP000265520">
    <property type="component" value="Unassembled WGS sequence"/>
</dbReference>
<comment type="caution">
    <text evidence="1">The sequence shown here is derived from an EMBL/GenBank/DDBJ whole genome shotgun (WGS) entry which is preliminary data.</text>
</comment>